<dbReference type="Gene3D" id="1.20.120.570">
    <property type="entry name" value="YkyA-like"/>
    <property type="match status" value="1"/>
</dbReference>
<dbReference type="Proteomes" id="UP000050969">
    <property type="component" value="Unassembled WGS sequence"/>
</dbReference>
<dbReference type="SUPFAM" id="SSF140423">
    <property type="entry name" value="MW0975(SA0943)-like"/>
    <property type="match status" value="1"/>
</dbReference>
<dbReference type="RefSeq" id="WP_056993162.1">
    <property type="nucleotide sequence ID" value="NZ_JQCE01000057.1"/>
</dbReference>
<name>A0A0R2MT60_9LACO</name>
<dbReference type="InterPro" id="IPR036785">
    <property type="entry name" value="YkyA-like_sf"/>
</dbReference>
<dbReference type="PROSITE" id="PS51257">
    <property type="entry name" value="PROKAR_LIPOPROTEIN"/>
    <property type="match status" value="1"/>
</dbReference>
<dbReference type="PATRIC" id="fig|1293598.4.peg.2113"/>
<sequence length="209" mass="22999">MKRIFALILTGMTALLLAGCGQVFNQKQQVKDAAQTTVTSINTELDTLKVINDTTATFPSTLQRALKTNPKEDLRQLDGPVKQLMDKRDKAYTNLNSADTNLAQAQRTLTKAANQSDTTLPKKALAALTSSLKLTTLDHKTLIAYYKEVTHAEQALFDQLQDDPTKADVNTALSQINQYYSTLGQQIDVSLANLNTALDQAKTLKKQLD</sequence>
<evidence type="ECO:0000313" key="3">
    <source>
        <dbReference type="Proteomes" id="UP000050969"/>
    </source>
</evidence>
<comment type="caution">
    <text evidence="2">The sequence shown here is derived from an EMBL/GenBank/DDBJ whole genome shotgun (WGS) entry which is preliminary data.</text>
</comment>
<feature type="chain" id="PRO_5038915501" description="Lipoprotein" evidence="1">
    <location>
        <begin position="19"/>
        <end position="209"/>
    </location>
</feature>
<accession>A0A0R2MT60</accession>
<feature type="signal peptide" evidence="1">
    <location>
        <begin position="1"/>
        <end position="18"/>
    </location>
</feature>
<dbReference type="AlphaFoldDB" id="A0A0R2MT60"/>
<organism evidence="2 3">
    <name type="scientific">Lacticaseibacillus saniviri JCM 17471 = DSM 24301</name>
    <dbReference type="NCBI Taxonomy" id="1293598"/>
    <lineage>
        <taxon>Bacteria</taxon>
        <taxon>Bacillati</taxon>
        <taxon>Bacillota</taxon>
        <taxon>Bacilli</taxon>
        <taxon>Lactobacillales</taxon>
        <taxon>Lactobacillaceae</taxon>
        <taxon>Lacticaseibacillus</taxon>
    </lineage>
</organism>
<dbReference type="InterPro" id="IPR019454">
    <property type="entry name" value="Lipoprot_YkyA-like"/>
</dbReference>
<reference evidence="2 3" key="1">
    <citation type="journal article" date="2015" name="Genome Announc.">
        <title>Expanding the biotechnology potential of lactobacilli through comparative genomics of 213 strains and associated genera.</title>
        <authorList>
            <person name="Sun Z."/>
            <person name="Harris H.M."/>
            <person name="McCann A."/>
            <person name="Guo C."/>
            <person name="Argimon S."/>
            <person name="Zhang W."/>
            <person name="Yang X."/>
            <person name="Jeffery I.B."/>
            <person name="Cooney J.C."/>
            <person name="Kagawa T.F."/>
            <person name="Liu W."/>
            <person name="Song Y."/>
            <person name="Salvetti E."/>
            <person name="Wrobel A."/>
            <person name="Rasinkangas P."/>
            <person name="Parkhill J."/>
            <person name="Rea M.C."/>
            <person name="O'Sullivan O."/>
            <person name="Ritari J."/>
            <person name="Douillard F.P."/>
            <person name="Paul Ross R."/>
            <person name="Yang R."/>
            <person name="Briner A.E."/>
            <person name="Felis G.E."/>
            <person name="de Vos W.M."/>
            <person name="Barrangou R."/>
            <person name="Klaenhammer T.R."/>
            <person name="Caufield P.W."/>
            <person name="Cui Y."/>
            <person name="Zhang H."/>
            <person name="O'Toole P.W."/>
        </authorList>
    </citation>
    <scope>NUCLEOTIDE SEQUENCE [LARGE SCALE GENOMIC DNA]</scope>
    <source>
        <strain evidence="2 3">DSM 24301</strain>
    </source>
</reference>
<dbReference type="Pfam" id="PF10368">
    <property type="entry name" value="YkyA"/>
    <property type="match status" value="1"/>
</dbReference>
<evidence type="ECO:0000256" key="1">
    <source>
        <dbReference type="SAM" id="SignalP"/>
    </source>
</evidence>
<dbReference type="EMBL" id="JQCE01000057">
    <property type="protein sequence ID" value="KRO16028.1"/>
    <property type="molecule type" value="Genomic_DNA"/>
</dbReference>
<evidence type="ECO:0000313" key="2">
    <source>
        <dbReference type="EMBL" id="KRO16028.1"/>
    </source>
</evidence>
<keyword evidence="1" id="KW-0732">Signal</keyword>
<evidence type="ECO:0008006" key="4">
    <source>
        <dbReference type="Google" id="ProtNLM"/>
    </source>
</evidence>
<protein>
    <recommendedName>
        <fullName evidence="4">Lipoprotein</fullName>
    </recommendedName>
</protein>
<keyword evidence="3" id="KW-1185">Reference proteome</keyword>
<gene>
    <name evidence="2" type="ORF">IV56_GL002027</name>
</gene>
<proteinExistence type="predicted"/>